<dbReference type="InterPro" id="IPR051673">
    <property type="entry name" value="SSDNA_exonuclease_RecJ"/>
</dbReference>
<evidence type="ECO:0000256" key="5">
    <source>
        <dbReference type="ARBA" id="ARBA00022839"/>
    </source>
</evidence>
<dbReference type="NCBIfam" id="TIGR00644">
    <property type="entry name" value="recJ"/>
    <property type="match status" value="1"/>
</dbReference>
<comment type="similarity">
    <text evidence="1">Belongs to the RecJ family.</text>
</comment>
<dbReference type="Pfam" id="PF01368">
    <property type="entry name" value="DHH"/>
    <property type="match status" value="1"/>
</dbReference>
<evidence type="ECO:0000259" key="9">
    <source>
        <dbReference type="Pfam" id="PF10141"/>
    </source>
</evidence>
<dbReference type="PANTHER" id="PTHR30255">
    <property type="entry name" value="SINGLE-STRANDED-DNA-SPECIFIC EXONUCLEASE RECJ"/>
    <property type="match status" value="1"/>
</dbReference>
<evidence type="ECO:0000256" key="3">
    <source>
        <dbReference type="ARBA" id="ARBA00022722"/>
    </source>
</evidence>
<evidence type="ECO:0000256" key="6">
    <source>
        <dbReference type="SAM" id="Coils"/>
    </source>
</evidence>
<dbReference type="InterPro" id="IPR003156">
    <property type="entry name" value="DHHA1_dom"/>
</dbReference>
<keyword evidence="12" id="KW-1185">Reference proteome</keyword>
<dbReference type="GO" id="GO:0008409">
    <property type="term" value="F:5'-3' exonuclease activity"/>
    <property type="evidence" value="ECO:0007669"/>
    <property type="project" value="InterPro"/>
</dbReference>
<dbReference type="PANTHER" id="PTHR30255:SF2">
    <property type="entry name" value="SINGLE-STRANDED-DNA-SPECIFIC EXONUCLEASE RECJ"/>
    <property type="match status" value="1"/>
</dbReference>
<evidence type="ECO:0000256" key="4">
    <source>
        <dbReference type="ARBA" id="ARBA00022801"/>
    </source>
</evidence>
<name>A0AA95JBG7_9BACL</name>
<protein>
    <recommendedName>
        <fullName evidence="2">Single-stranded-DNA-specific exonuclease RecJ</fullName>
    </recommendedName>
</protein>
<gene>
    <name evidence="11" type="primary">recJ</name>
    <name evidence="11" type="ORF">P0Y55_04840</name>
</gene>
<keyword evidence="6" id="KW-0175">Coiled coil</keyword>
<feature type="domain" description="DHHA1" evidence="8">
    <location>
        <begin position="353"/>
        <end position="447"/>
    </location>
</feature>
<dbReference type="Pfam" id="PF17768">
    <property type="entry name" value="RecJ_OB"/>
    <property type="match status" value="1"/>
</dbReference>
<evidence type="ECO:0000256" key="1">
    <source>
        <dbReference type="ARBA" id="ARBA00005915"/>
    </source>
</evidence>
<dbReference type="InterPro" id="IPR018779">
    <property type="entry name" value="RecJ_C"/>
</dbReference>
<dbReference type="AlphaFoldDB" id="A0AA95JBG7"/>
<feature type="domain" description="DDH" evidence="7">
    <location>
        <begin position="89"/>
        <end position="232"/>
    </location>
</feature>
<evidence type="ECO:0000313" key="12">
    <source>
        <dbReference type="Proteomes" id="UP001178662"/>
    </source>
</evidence>
<keyword evidence="3" id="KW-0540">Nuclease</keyword>
<evidence type="ECO:0000259" key="7">
    <source>
        <dbReference type="Pfam" id="PF01368"/>
    </source>
</evidence>
<dbReference type="Pfam" id="PF10141">
    <property type="entry name" value="ssDNA-exonuc_C"/>
    <property type="match status" value="1"/>
</dbReference>
<feature type="domain" description="Single-stranded-DNA-specific exonuclease RecJ C-terminal" evidence="9">
    <location>
        <begin position="574"/>
        <end position="669"/>
    </location>
</feature>
<evidence type="ECO:0000313" key="11">
    <source>
        <dbReference type="EMBL" id="WEK55388.1"/>
    </source>
</evidence>
<reference evidence="11" key="1">
    <citation type="submission" date="2023-03" db="EMBL/GenBank/DDBJ databases">
        <title>Andean soil-derived lignocellulolytic bacterial consortium as a source of novel taxa and putative plastic-active enzymes.</title>
        <authorList>
            <person name="Diaz-Garcia L."/>
            <person name="Chuvochina M."/>
            <person name="Feuerriegel G."/>
            <person name="Bunk B."/>
            <person name="Sproer C."/>
            <person name="Streit W.R."/>
            <person name="Rodriguez L.M."/>
            <person name="Overmann J."/>
            <person name="Jimenez D.J."/>
        </authorList>
    </citation>
    <scope>NUCLEOTIDE SEQUENCE</scope>
    <source>
        <strain evidence="11">MAG 2441</strain>
    </source>
</reference>
<organism evidence="11 12">
    <name type="scientific">Candidatus Cohnella colombiensis</name>
    <dbReference type="NCBI Taxonomy" id="3121368"/>
    <lineage>
        <taxon>Bacteria</taxon>
        <taxon>Bacillati</taxon>
        <taxon>Bacillota</taxon>
        <taxon>Bacilli</taxon>
        <taxon>Bacillales</taxon>
        <taxon>Paenibacillaceae</taxon>
        <taxon>Cohnella</taxon>
    </lineage>
</organism>
<keyword evidence="4" id="KW-0378">Hydrolase</keyword>
<dbReference type="InterPro" id="IPR004610">
    <property type="entry name" value="RecJ"/>
</dbReference>
<dbReference type="InterPro" id="IPR038763">
    <property type="entry name" value="DHH_sf"/>
</dbReference>
<dbReference type="GO" id="GO:0006310">
    <property type="term" value="P:DNA recombination"/>
    <property type="evidence" value="ECO:0007669"/>
    <property type="project" value="InterPro"/>
</dbReference>
<feature type="coiled-coil region" evidence="6">
    <location>
        <begin position="306"/>
        <end position="333"/>
    </location>
</feature>
<evidence type="ECO:0000259" key="10">
    <source>
        <dbReference type="Pfam" id="PF17768"/>
    </source>
</evidence>
<feature type="domain" description="RecJ OB" evidence="10">
    <location>
        <begin position="462"/>
        <end position="568"/>
    </location>
</feature>
<dbReference type="GO" id="GO:0003676">
    <property type="term" value="F:nucleic acid binding"/>
    <property type="evidence" value="ECO:0007669"/>
    <property type="project" value="InterPro"/>
</dbReference>
<keyword evidence="5 11" id="KW-0269">Exonuclease</keyword>
<dbReference type="Gene3D" id="3.90.1640.30">
    <property type="match status" value="1"/>
</dbReference>
<dbReference type="GO" id="GO:0006281">
    <property type="term" value="P:DNA repair"/>
    <property type="evidence" value="ECO:0007669"/>
    <property type="project" value="InterPro"/>
</dbReference>
<dbReference type="InterPro" id="IPR001667">
    <property type="entry name" value="DDH_dom"/>
</dbReference>
<proteinExistence type="inferred from homology"/>
<sequence>MIEANDRIVAKYRWDLPGLNTAAATALSKQLNISSLVAGVLIARGWLSESETQAFLEPSVTQLLDPFLMKGMKQAVARISQAIAEGESIRVYGDYDADGVTSTALMIRLLTRLGAKFDTYIPSRSLEGYGLNVGAIDRAADEGITLIITVDNGISAIEQIAHAASKGIDVVVTDHHEPPECLPDAVALVNPKQEDCPYPFKGLCGAGVAFKLAHAMLGEPVHEYADLAAIGTIADLMPLTGENRIITRLGLALMRQQPTIGIRALCEVSGVKPIDLTSRRIGFGLGPRLNASGRLDHADRSVKLLVSQDEAEANVLAAELNQLNDERQELVEQTLLEAEQQWLLLNTDGVHRNVIVLAQEGWNAGVAGLVASKLVEKYYRPTIILAIDSDTGFCKGSARSIEGFDLYMALSANASLMEHFGGHTAAAGLTISREKIDELARQLHDLASKWLTEEDWQPKKRVDLSCDLSQVTVDAVDQLAGLEPFGNGNPTPRVVISGVTITECRTIGKEGKHLRLTVQQGQRAIEAIAFGMGELAERLTSGLQIDLLGELSINEWKDSRRVQLIIQDLRSVKPSEAIAFPDRKHFAEIYTLFKQRSSWLDVPEGFLQEVALRTNWPLVTIRMVQDVFMELGFIVAEGATKQMVTNPVNKGLDQSERYCSARSQAEATKRE</sequence>
<accession>A0AA95JBG7</accession>
<dbReference type="Proteomes" id="UP001178662">
    <property type="component" value="Chromosome"/>
</dbReference>
<dbReference type="Gene3D" id="2.40.50.460">
    <property type="match status" value="1"/>
</dbReference>
<dbReference type="Pfam" id="PF02272">
    <property type="entry name" value="DHHA1"/>
    <property type="match status" value="1"/>
</dbReference>
<dbReference type="SUPFAM" id="SSF64182">
    <property type="entry name" value="DHH phosphoesterases"/>
    <property type="match status" value="1"/>
</dbReference>
<evidence type="ECO:0000259" key="8">
    <source>
        <dbReference type="Pfam" id="PF02272"/>
    </source>
</evidence>
<evidence type="ECO:0000256" key="2">
    <source>
        <dbReference type="ARBA" id="ARBA00019841"/>
    </source>
</evidence>
<dbReference type="InterPro" id="IPR041122">
    <property type="entry name" value="RecJ_OB"/>
</dbReference>
<dbReference type="EMBL" id="CP119317">
    <property type="protein sequence ID" value="WEK55388.1"/>
    <property type="molecule type" value="Genomic_DNA"/>
</dbReference>